<dbReference type="InterPro" id="IPR058163">
    <property type="entry name" value="LysR-type_TF_proteobact-type"/>
</dbReference>
<dbReference type="GO" id="GO:0003700">
    <property type="term" value="F:DNA-binding transcription factor activity"/>
    <property type="evidence" value="ECO:0007669"/>
    <property type="project" value="InterPro"/>
</dbReference>
<keyword evidence="3" id="KW-0805">Transcription regulation</keyword>
<dbReference type="InterPro" id="IPR005119">
    <property type="entry name" value="LysR_subst-bd"/>
</dbReference>
<keyword evidence="5" id="KW-0804">Transcription</keyword>
<accession>A0A380W4T4</accession>
<dbReference type="PANTHER" id="PTHR30537">
    <property type="entry name" value="HTH-TYPE TRANSCRIPTIONAL REGULATOR"/>
    <property type="match status" value="1"/>
</dbReference>
<dbReference type="Pfam" id="PF00126">
    <property type="entry name" value="HTH_1"/>
    <property type="match status" value="1"/>
</dbReference>
<dbReference type="CDD" id="cd08422">
    <property type="entry name" value="PBP2_CrgA_like"/>
    <property type="match status" value="1"/>
</dbReference>
<gene>
    <name evidence="7" type="primary">dmlR_4</name>
    <name evidence="7" type="ORF">NCTC12722_01089</name>
</gene>
<dbReference type="PROSITE" id="PS50931">
    <property type="entry name" value="HTH_LYSR"/>
    <property type="match status" value="1"/>
</dbReference>
<comment type="function">
    <text evidence="1">NodD regulates the expression of the nodABCFE genes which encode other nodulation proteins. NodD is also a negative regulator of its own expression. Binds flavonoids as inducers.</text>
</comment>
<dbReference type="Proteomes" id="UP000254343">
    <property type="component" value="Unassembled WGS sequence"/>
</dbReference>
<proteinExistence type="inferred from homology"/>
<comment type="similarity">
    <text evidence="2">Belongs to the LysR transcriptional regulatory family.</text>
</comment>
<evidence type="ECO:0000256" key="3">
    <source>
        <dbReference type="ARBA" id="ARBA00023015"/>
    </source>
</evidence>
<dbReference type="AlphaFoldDB" id="A0A380W4T4"/>
<evidence type="ECO:0000256" key="1">
    <source>
        <dbReference type="ARBA" id="ARBA00003502"/>
    </source>
</evidence>
<feature type="domain" description="HTH lysR-type" evidence="6">
    <location>
        <begin position="1"/>
        <end position="49"/>
    </location>
</feature>
<dbReference type="Pfam" id="PF03466">
    <property type="entry name" value="LysR_substrate"/>
    <property type="match status" value="1"/>
</dbReference>
<sequence>MRSAELGSFSAAGRSLRMSPSVISYRIQALEEHLNCRLVSRTTRRMNLTEAGRIFYDKCVDIIDTVERAETSVVQAGASPRGALKVTAPLRLGRRVLSRVAVDYRCVHPETDIHLRLSDHLIDLVQDSVDIAIRMGQLRDSTFTLRKVAEVERVICAAPSYLEKYGEPKTPEELRLHQCLLLRFPGSHQYRWPLIVNSKVVLLDVSGGIDADDTDFLVRLALSGQGIVMMPLFDVAEELANGKLVPILTETPPVSVTLGVLYPSRKMLPPRVKAFVEMTIAALRCHITHELQRIDEVSKQPLRMIG</sequence>
<evidence type="ECO:0000256" key="4">
    <source>
        <dbReference type="ARBA" id="ARBA00023125"/>
    </source>
</evidence>
<reference evidence="7 8" key="1">
    <citation type="submission" date="2018-06" db="EMBL/GenBank/DDBJ databases">
        <authorList>
            <consortium name="Pathogen Informatics"/>
            <person name="Doyle S."/>
        </authorList>
    </citation>
    <scope>NUCLEOTIDE SEQUENCE [LARGE SCALE GENOMIC DNA]</scope>
    <source>
        <strain evidence="7 8">NCTC12722</strain>
    </source>
</reference>
<dbReference type="SUPFAM" id="SSF53850">
    <property type="entry name" value="Periplasmic binding protein-like II"/>
    <property type="match status" value="1"/>
</dbReference>
<dbReference type="InterPro" id="IPR036388">
    <property type="entry name" value="WH-like_DNA-bd_sf"/>
</dbReference>
<evidence type="ECO:0000313" key="7">
    <source>
        <dbReference type="EMBL" id="SUU83910.1"/>
    </source>
</evidence>
<dbReference type="Gene3D" id="1.10.10.10">
    <property type="entry name" value="Winged helix-like DNA-binding domain superfamily/Winged helix DNA-binding domain"/>
    <property type="match status" value="1"/>
</dbReference>
<organism evidence="7 8">
    <name type="scientific">Afipia felis</name>
    <name type="common">Cat scratch disease bacillus</name>
    <dbReference type="NCBI Taxonomy" id="1035"/>
    <lineage>
        <taxon>Bacteria</taxon>
        <taxon>Pseudomonadati</taxon>
        <taxon>Pseudomonadota</taxon>
        <taxon>Alphaproteobacteria</taxon>
        <taxon>Hyphomicrobiales</taxon>
        <taxon>Nitrobacteraceae</taxon>
        <taxon>Afipia</taxon>
    </lineage>
</organism>
<dbReference type="InterPro" id="IPR000847">
    <property type="entry name" value="LysR_HTH_N"/>
</dbReference>
<dbReference type="FunFam" id="1.10.10.10:FF:000001">
    <property type="entry name" value="LysR family transcriptional regulator"/>
    <property type="match status" value="1"/>
</dbReference>
<evidence type="ECO:0000259" key="6">
    <source>
        <dbReference type="PROSITE" id="PS50931"/>
    </source>
</evidence>
<dbReference type="Gene3D" id="3.40.190.290">
    <property type="match status" value="1"/>
</dbReference>
<dbReference type="EMBL" id="UIGB01000001">
    <property type="protein sequence ID" value="SUU83910.1"/>
    <property type="molecule type" value="Genomic_DNA"/>
</dbReference>
<dbReference type="SUPFAM" id="SSF46785">
    <property type="entry name" value="Winged helix' DNA-binding domain"/>
    <property type="match status" value="1"/>
</dbReference>
<dbReference type="GO" id="GO:0003677">
    <property type="term" value="F:DNA binding"/>
    <property type="evidence" value="ECO:0007669"/>
    <property type="project" value="UniProtKB-KW"/>
</dbReference>
<keyword evidence="4" id="KW-0238">DNA-binding</keyword>
<evidence type="ECO:0000256" key="5">
    <source>
        <dbReference type="ARBA" id="ARBA00023163"/>
    </source>
</evidence>
<evidence type="ECO:0000256" key="2">
    <source>
        <dbReference type="ARBA" id="ARBA00009437"/>
    </source>
</evidence>
<protein>
    <submittedName>
        <fullName evidence="7">D-malate degradation protein R</fullName>
    </submittedName>
</protein>
<dbReference type="InterPro" id="IPR036390">
    <property type="entry name" value="WH_DNA-bd_sf"/>
</dbReference>
<evidence type="ECO:0000313" key="8">
    <source>
        <dbReference type="Proteomes" id="UP000254343"/>
    </source>
</evidence>
<name>A0A380W4T4_AFIFE</name>
<dbReference type="PANTHER" id="PTHR30537:SF5">
    <property type="entry name" value="HTH-TYPE TRANSCRIPTIONAL ACTIVATOR TTDR-RELATED"/>
    <property type="match status" value="1"/>
</dbReference>